<comment type="caution">
    <text evidence="1">The sequence shown here is derived from an EMBL/GenBank/DDBJ whole genome shotgun (WGS) entry which is preliminary data.</text>
</comment>
<sequence>MNRQLVIRGAAVSVAAVAASVFLAGQFLGDRQTFAEGAITGAPIEVRGASVVSPFGSTTLPANTEPALEFSALDNSADTSAAPSVQEGFQPELTFADATQPREKSLCDASLTAAPAIDGLIEVRLSAPCSMGERVVISHGELAFTATLDQAGRLATYIPALSELAVVDAFMSDDTMLQAQTQVTDFDQHARMIVQWTGADAMALHAYHRGAQHGEAGHLHAMNPFDPELEDAFLVSLGDEAALEPLLAQVYSVPVVEAAASRLQLELAVTEASCGTDMIAYVMPTHGPNAGQPQELAVAMPDCGSGEGFVIVDLPFDVATTMSADLNLSLDAPLAVTEPILTITAPSPES</sequence>
<organism evidence="1 2">
    <name type="scientific">Roseinatronobacter domitianus</name>
    <dbReference type="NCBI Taxonomy" id="2940293"/>
    <lineage>
        <taxon>Bacteria</taxon>
        <taxon>Pseudomonadati</taxon>
        <taxon>Pseudomonadota</taxon>
        <taxon>Alphaproteobacteria</taxon>
        <taxon>Rhodobacterales</taxon>
        <taxon>Paracoccaceae</taxon>
        <taxon>Roseinatronobacter</taxon>
    </lineage>
</organism>
<reference evidence="1 2" key="1">
    <citation type="submission" date="2022-05" db="EMBL/GenBank/DDBJ databases">
        <title>Seasonal and diel survey of microbial diversity of the Tyrrhenian coast.</title>
        <authorList>
            <person name="Gattoni G."/>
            <person name="Corral P."/>
        </authorList>
    </citation>
    <scope>NUCLEOTIDE SEQUENCE [LARGE SCALE GENOMIC DNA]</scope>
    <source>
        <strain evidence="1 2">V10</strain>
    </source>
</reference>
<protein>
    <submittedName>
        <fullName evidence="1">Uncharacterized protein</fullName>
    </submittedName>
</protein>
<evidence type="ECO:0000313" key="2">
    <source>
        <dbReference type="Proteomes" id="UP001202550"/>
    </source>
</evidence>
<gene>
    <name evidence="1" type="ORF">M3N55_03095</name>
</gene>
<dbReference type="RefSeq" id="WP_249056271.1">
    <property type="nucleotide sequence ID" value="NZ_JALZWP010000002.1"/>
</dbReference>
<accession>A0ABT0LYL9</accession>
<evidence type="ECO:0000313" key="1">
    <source>
        <dbReference type="EMBL" id="MCL1627706.1"/>
    </source>
</evidence>
<dbReference type="EMBL" id="JALZWP010000002">
    <property type="protein sequence ID" value="MCL1627706.1"/>
    <property type="molecule type" value="Genomic_DNA"/>
</dbReference>
<dbReference type="Proteomes" id="UP001202550">
    <property type="component" value="Unassembled WGS sequence"/>
</dbReference>
<keyword evidence="2" id="KW-1185">Reference proteome</keyword>
<proteinExistence type="predicted"/>
<name>A0ABT0LYL9_9RHOB</name>